<dbReference type="Proteomes" id="UP000381693">
    <property type="component" value="Unassembled WGS sequence"/>
</dbReference>
<reference evidence="8" key="1">
    <citation type="submission" date="2019-09" db="EMBL/GenBank/DDBJ databases">
        <authorList>
            <person name="Cremers G."/>
        </authorList>
    </citation>
    <scope>NUCLEOTIDE SEQUENCE [LARGE SCALE GENOMIC DNA]</scope>
    <source>
        <strain evidence="8">3B</strain>
    </source>
</reference>
<feature type="non-terminal residue" evidence="8">
    <location>
        <position position="341"/>
    </location>
</feature>
<dbReference type="Gene3D" id="3.40.50.300">
    <property type="entry name" value="P-loop containing nucleotide triphosphate hydrolases"/>
    <property type="match status" value="1"/>
</dbReference>
<evidence type="ECO:0000256" key="3">
    <source>
        <dbReference type="ARBA" id="ARBA00022806"/>
    </source>
</evidence>
<dbReference type="EMBL" id="CABFUZ020000132">
    <property type="protein sequence ID" value="VVM06849.1"/>
    <property type="molecule type" value="Genomic_DNA"/>
</dbReference>
<dbReference type="PROSITE" id="PS51198">
    <property type="entry name" value="UVRD_HELICASE_ATP_BIND"/>
    <property type="match status" value="1"/>
</dbReference>
<keyword evidence="3 6" id="KW-0347">Helicase</keyword>
<evidence type="ECO:0000259" key="7">
    <source>
        <dbReference type="PROSITE" id="PS51198"/>
    </source>
</evidence>
<dbReference type="Pfam" id="PF00580">
    <property type="entry name" value="UvrD-helicase"/>
    <property type="match status" value="1"/>
</dbReference>
<proteinExistence type="predicted"/>
<keyword evidence="9" id="KW-1185">Reference proteome</keyword>
<evidence type="ECO:0000256" key="1">
    <source>
        <dbReference type="ARBA" id="ARBA00022741"/>
    </source>
</evidence>
<evidence type="ECO:0000313" key="8">
    <source>
        <dbReference type="EMBL" id="VVM06849.1"/>
    </source>
</evidence>
<evidence type="ECO:0000256" key="4">
    <source>
        <dbReference type="ARBA" id="ARBA00022840"/>
    </source>
</evidence>
<dbReference type="OrthoDB" id="9810135at2"/>
<keyword evidence="4 6" id="KW-0067">ATP-binding</keyword>
<dbReference type="InterPro" id="IPR000212">
    <property type="entry name" value="DNA_helicase_UvrD/REP"/>
</dbReference>
<keyword evidence="2 6" id="KW-0378">Hydrolase</keyword>
<dbReference type="PANTHER" id="PTHR11070">
    <property type="entry name" value="UVRD / RECB / PCRA DNA HELICASE FAMILY MEMBER"/>
    <property type="match status" value="1"/>
</dbReference>
<feature type="binding site" evidence="6">
    <location>
        <begin position="15"/>
        <end position="22"/>
    </location>
    <ligand>
        <name>ATP</name>
        <dbReference type="ChEBI" id="CHEBI:30616"/>
    </ligand>
</feature>
<evidence type="ECO:0000256" key="6">
    <source>
        <dbReference type="PROSITE-ProRule" id="PRU00560"/>
    </source>
</evidence>
<dbReference type="GO" id="GO:0000725">
    <property type="term" value="P:recombinational repair"/>
    <property type="evidence" value="ECO:0007669"/>
    <property type="project" value="TreeGrafter"/>
</dbReference>
<dbReference type="InterPro" id="IPR014016">
    <property type="entry name" value="UvrD-like_ATP-bd"/>
</dbReference>
<dbReference type="GO" id="GO:0005829">
    <property type="term" value="C:cytosol"/>
    <property type="evidence" value="ECO:0007669"/>
    <property type="project" value="TreeGrafter"/>
</dbReference>
<dbReference type="GO" id="GO:0043138">
    <property type="term" value="F:3'-5' DNA helicase activity"/>
    <property type="evidence" value="ECO:0007669"/>
    <property type="project" value="TreeGrafter"/>
</dbReference>
<protein>
    <recommendedName>
        <fullName evidence="5">DNA 3'-5' helicase II</fullName>
    </recommendedName>
</protein>
<organism evidence="8 9">
    <name type="scientific">Methylacidimicrobium cyclopophantes</name>
    <dbReference type="NCBI Taxonomy" id="1041766"/>
    <lineage>
        <taxon>Bacteria</taxon>
        <taxon>Pseudomonadati</taxon>
        <taxon>Verrucomicrobiota</taxon>
        <taxon>Methylacidimicrobium</taxon>
    </lineage>
</organism>
<dbReference type="SUPFAM" id="SSF52540">
    <property type="entry name" value="P-loop containing nucleoside triphosphate hydrolases"/>
    <property type="match status" value="1"/>
</dbReference>
<accession>A0A5E6MCA1</accession>
<evidence type="ECO:0000256" key="5">
    <source>
        <dbReference type="ARBA" id="ARBA00034923"/>
    </source>
</evidence>
<keyword evidence="1 6" id="KW-0547">Nucleotide-binding</keyword>
<gene>
    <name evidence="8" type="primary">addA</name>
    <name evidence="8" type="ORF">MAMC_01289</name>
</gene>
<name>A0A5E6MCA1_9BACT</name>
<dbReference type="PANTHER" id="PTHR11070:SF2">
    <property type="entry name" value="ATP-DEPENDENT DNA HELICASE SRS2"/>
    <property type="match status" value="1"/>
</dbReference>
<evidence type="ECO:0000256" key="2">
    <source>
        <dbReference type="ARBA" id="ARBA00022801"/>
    </source>
</evidence>
<dbReference type="AlphaFoldDB" id="A0A5E6MCA1"/>
<dbReference type="InterPro" id="IPR027417">
    <property type="entry name" value="P-loop_NTPase"/>
</dbReference>
<dbReference type="GO" id="GO:0005524">
    <property type="term" value="F:ATP binding"/>
    <property type="evidence" value="ECO:0007669"/>
    <property type="project" value="UniProtKB-UniRule"/>
</dbReference>
<sequence length="341" mass="38688">MGRDLPIVRCCLIRASAGTGKTEELARRIVELLRWGVEPERIVAITFTRMAAAEILDRVLGKLADQAEEESAGSGRRLEAGGFPRSALASLQAFLEALPRLQLRTIDSLFQRIVRVCPVELGLPENFELMDEFEARELRRSLLGEMLREGKETGEKLLNAVARIEQGEGGKSVWAALDRILSSFWEAYAEEPDRERWGGETLRRALNFDCGERDGENLWEEVDGKLAGFLDERRREEWRKLRSGVLAYRGGAIAERVIANILGSYDPKTGDCREFSFQRKKIVPDRELARLCGRLVRFWLQNALESACERTRGIASILGEFHERYRRALRVHGRVAFSDAP</sequence>
<evidence type="ECO:0000313" key="9">
    <source>
        <dbReference type="Proteomes" id="UP000381693"/>
    </source>
</evidence>
<dbReference type="GO" id="GO:0003677">
    <property type="term" value="F:DNA binding"/>
    <property type="evidence" value="ECO:0007669"/>
    <property type="project" value="InterPro"/>
</dbReference>
<dbReference type="RefSeq" id="WP_142525305.1">
    <property type="nucleotide sequence ID" value="NZ_CABFUZ020000132.1"/>
</dbReference>
<comment type="caution">
    <text evidence="8">The sequence shown here is derived from an EMBL/GenBank/DDBJ whole genome shotgun (WGS) entry which is preliminary data.</text>
</comment>
<feature type="domain" description="UvrD-like helicase ATP-binding" evidence="7">
    <location>
        <begin position="1"/>
        <end position="341"/>
    </location>
</feature>
<dbReference type="GO" id="GO:0016787">
    <property type="term" value="F:hydrolase activity"/>
    <property type="evidence" value="ECO:0007669"/>
    <property type="project" value="UniProtKB-UniRule"/>
</dbReference>